<proteinExistence type="predicted"/>
<accession>A0A559IWS8</accession>
<evidence type="ECO:0000313" key="1">
    <source>
        <dbReference type="EMBL" id="TVX92046.1"/>
    </source>
</evidence>
<comment type="caution">
    <text evidence="1">The sequence shown here is derived from an EMBL/GenBank/DDBJ whole genome shotgun (WGS) entry which is preliminary data.</text>
</comment>
<keyword evidence="2" id="KW-1185">Reference proteome</keyword>
<evidence type="ECO:0008006" key="3">
    <source>
        <dbReference type="Google" id="ProtNLM"/>
    </source>
</evidence>
<dbReference type="Pfam" id="PF14433">
    <property type="entry name" value="SUKH-3"/>
    <property type="match status" value="1"/>
</dbReference>
<evidence type="ECO:0000313" key="2">
    <source>
        <dbReference type="Proteomes" id="UP000318102"/>
    </source>
</evidence>
<dbReference type="Proteomes" id="UP000318102">
    <property type="component" value="Unassembled WGS sequence"/>
</dbReference>
<organism evidence="1 2">
    <name type="scientific">Paenibacillus agilis</name>
    <dbReference type="NCBI Taxonomy" id="3020863"/>
    <lineage>
        <taxon>Bacteria</taxon>
        <taxon>Bacillati</taxon>
        <taxon>Bacillota</taxon>
        <taxon>Bacilli</taxon>
        <taxon>Bacillales</taxon>
        <taxon>Paenibacillaceae</taxon>
        <taxon>Paenibacillus</taxon>
    </lineage>
</organism>
<dbReference type="EMBL" id="VNJK01000001">
    <property type="protein sequence ID" value="TVX92046.1"/>
    <property type="molecule type" value="Genomic_DNA"/>
</dbReference>
<gene>
    <name evidence="1" type="ORF">FPZ44_02635</name>
</gene>
<dbReference type="AlphaFoldDB" id="A0A559IWS8"/>
<name>A0A559IWS8_9BACL</name>
<dbReference type="OrthoDB" id="1918885at2"/>
<dbReference type="InterPro" id="IPR025850">
    <property type="entry name" value="SUKH-3"/>
</dbReference>
<sequence length="155" mass="17682">MRSVKMVEMVQDLLEKAGWFKGRKVEIGNYLKALDGENYSVFKCASDFLEEYGGLKIKFENPKRPENYLSLNIDPIGAANSIFREVSIRYERYCNEDFVIIGELPPMDMTWYISSSGDFYGGNDDFLIRLGGNFHEALQNVVSGAKLDVIIVEEE</sequence>
<protein>
    <recommendedName>
        <fullName evidence="3">SUKH-3 domain-containing protein</fullName>
    </recommendedName>
</protein>
<reference evidence="1 2" key="1">
    <citation type="submission" date="2019-07" db="EMBL/GenBank/DDBJ databases">
        <authorList>
            <person name="Kim J."/>
        </authorList>
    </citation>
    <scope>NUCLEOTIDE SEQUENCE [LARGE SCALE GENOMIC DNA]</scope>
    <source>
        <strain evidence="1 2">N4</strain>
    </source>
</reference>